<evidence type="ECO:0000313" key="3">
    <source>
        <dbReference type="Proteomes" id="UP000501728"/>
    </source>
</evidence>
<dbReference type="RefSeq" id="WP_169580104.1">
    <property type="nucleotide sequence ID" value="NZ_CP051480.1"/>
</dbReference>
<keyword evidence="1" id="KW-0812">Transmembrane</keyword>
<protein>
    <submittedName>
        <fullName evidence="2">Uncharacterized protein</fullName>
    </submittedName>
</protein>
<feature type="transmembrane region" description="Helical" evidence="1">
    <location>
        <begin position="83"/>
        <end position="104"/>
    </location>
</feature>
<reference evidence="2 3" key="1">
    <citation type="submission" date="2020-04" db="EMBL/GenBank/DDBJ databases">
        <title>Novel Mycoplasma species detected in Phocoena phocoena (harbor porpoise) from the USA.</title>
        <authorList>
            <person name="Volokhov D.V."/>
        </authorList>
    </citation>
    <scope>NUCLEOTIDE SEQUENCE [LARGE SCALE GENOMIC DNA]</scope>
    <source>
        <strain evidence="2 3">C264-NAS</strain>
    </source>
</reference>
<feature type="transmembrane region" description="Helical" evidence="1">
    <location>
        <begin position="12"/>
        <end position="35"/>
    </location>
</feature>
<evidence type="ECO:0000256" key="1">
    <source>
        <dbReference type="SAM" id="Phobius"/>
    </source>
</evidence>
<keyword evidence="3" id="KW-1185">Reference proteome</keyword>
<name>A0A858U1F4_9MOLU</name>
<gene>
    <name evidence="2" type="ORF">HGG64_00945</name>
</gene>
<dbReference type="Proteomes" id="UP000501728">
    <property type="component" value="Chromosome"/>
</dbReference>
<keyword evidence="1" id="KW-1133">Transmembrane helix</keyword>
<dbReference type="AlphaFoldDB" id="A0A858U1F4"/>
<evidence type="ECO:0000313" key="2">
    <source>
        <dbReference type="EMBL" id="QJG66280.1"/>
    </source>
</evidence>
<proteinExistence type="predicted"/>
<dbReference type="KEGG" id="mphn:HGG64_00945"/>
<keyword evidence="1" id="KW-0472">Membrane</keyword>
<organism evidence="2 3">
    <name type="scientific">Mycoplasma phocoeninasale</name>
    <dbReference type="NCBI Taxonomy" id="2726117"/>
    <lineage>
        <taxon>Bacteria</taxon>
        <taxon>Bacillati</taxon>
        <taxon>Mycoplasmatota</taxon>
        <taxon>Mollicutes</taxon>
        <taxon>Mycoplasmataceae</taxon>
        <taxon>Mycoplasma</taxon>
    </lineage>
</organism>
<accession>A0A858U1F4</accession>
<dbReference type="EMBL" id="CP051480">
    <property type="protein sequence ID" value="QJG66280.1"/>
    <property type="molecule type" value="Genomic_DNA"/>
</dbReference>
<feature type="transmembrane region" description="Helical" evidence="1">
    <location>
        <begin position="47"/>
        <end position="71"/>
    </location>
</feature>
<feature type="transmembrane region" description="Helical" evidence="1">
    <location>
        <begin position="139"/>
        <end position="161"/>
    </location>
</feature>
<sequence length="175" mass="19485">MTSSKKTDIISGILISLGIMLFALIAIFQIRSIAYDLARKFPQGQNIFIINALIVPIISAILISLGTLLQLKKETKFQKSKPINIFLLVIMILLILAWISPYVVVNSGAFNTSYTDAGNENQILGKMKDSSRILVNEFIATHAILFCGTFLLTASLFWIPITSFNIHKIRKAKNI</sequence>